<accession>A0ABX7RBW4</accession>
<dbReference type="Pfam" id="PF01182">
    <property type="entry name" value="Glucosamine_iso"/>
    <property type="match status" value="1"/>
</dbReference>
<keyword evidence="7 10" id="KW-0378">Hydrolase</keyword>
<evidence type="ECO:0000313" key="11">
    <source>
        <dbReference type="Proteomes" id="UP000663400"/>
    </source>
</evidence>
<comment type="catalytic activity">
    <reaction evidence="1 7">
        <text>6-phospho-D-glucono-1,5-lactone + H2O = 6-phospho-D-gluconate + H(+)</text>
        <dbReference type="Rhea" id="RHEA:12556"/>
        <dbReference type="ChEBI" id="CHEBI:15377"/>
        <dbReference type="ChEBI" id="CHEBI:15378"/>
        <dbReference type="ChEBI" id="CHEBI:57955"/>
        <dbReference type="ChEBI" id="CHEBI:58759"/>
        <dbReference type="EC" id="3.1.1.31"/>
    </reaction>
</comment>
<evidence type="ECO:0000313" key="10">
    <source>
        <dbReference type="EMBL" id="QSX75650.1"/>
    </source>
</evidence>
<dbReference type="Proteomes" id="UP000663400">
    <property type="component" value="Chromosome"/>
</dbReference>
<feature type="region of interest" description="Disordered" evidence="8">
    <location>
        <begin position="1"/>
        <end position="20"/>
    </location>
</feature>
<evidence type="ECO:0000259" key="9">
    <source>
        <dbReference type="Pfam" id="PF01182"/>
    </source>
</evidence>
<evidence type="ECO:0000256" key="6">
    <source>
        <dbReference type="ARBA" id="ARBA00020337"/>
    </source>
</evidence>
<evidence type="ECO:0000256" key="7">
    <source>
        <dbReference type="RuleBase" id="RU365095"/>
    </source>
</evidence>
<name>A0ABX7RBW4_9GAMM</name>
<dbReference type="EC" id="3.1.1.31" evidence="5 7"/>
<dbReference type="Gene3D" id="3.40.50.1360">
    <property type="match status" value="1"/>
</dbReference>
<proteinExistence type="inferred from homology"/>
<reference evidence="10 11" key="1">
    <citation type="submission" date="2021-02" db="EMBL/GenBank/DDBJ databases">
        <title>Lysobacter arenosi sp. nov., isolated from soil of gangwondo yeongwol, south Korea.</title>
        <authorList>
            <person name="Kim K.R."/>
            <person name="Kim K.H."/>
            <person name="Jeon C.O."/>
        </authorList>
    </citation>
    <scope>NUCLEOTIDE SEQUENCE [LARGE SCALE GENOMIC DNA]</scope>
    <source>
        <strain evidence="10 11">R7</strain>
    </source>
</reference>
<evidence type="ECO:0000256" key="3">
    <source>
        <dbReference type="ARBA" id="ARBA00004961"/>
    </source>
</evidence>
<dbReference type="PANTHER" id="PTHR11054">
    <property type="entry name" value="6-PHOSPHOGLUCONOLACTONASE"/>
    <property type="match status" value="1"/>
</dbReference>
<evidence type="ECO:0000256" key="5">
    <source>
        <dbReference type="ARBA" id="ARBA00013198"/>
    </source>
</evidence>
<evidence type="ECO:0000256" key="8">
    <source>
        <dbReference type="SAM" id="MobiDB-lite"/>
    </source>
</evidence>
<dbReference type="SUPFAM" id="SSF100950">
    <property type="entry name" value="NagB/RpiA/CoA transferase-like"/>
    <property type="match status" value="1"/>
</dbReference>
<keyword evidence="11" id="KW-1185">Reference proteome</keyword>
<dbReference type="InterPro" id="IPR005900">
    <property type="entry name" value="6-phosphogluconolactonase_DevB"/>
</dbReference>
<dbReference type="InterPro" id="IPR006148">
    <property type="entry name" value="Glc/Gal-6P_isomerase"/>
</dbReference>
<evidence type="ECO:0000256" key="4">
    <source>
        <dbReference type="ARBA" id="ARBA00010662"/>
    </source>
</evidence>
<dbReference type="PANTHER" id="PTHR11054:SF0">
    <property type="entry name" value="6-PHOSPHOGLUCONOLACTONASE"/>
    <property type="match status" value="1"/>
</dbReference>
<gene>
    <name evidence="7 10" type="primary">pgl</name>
    <name evidence="10" type="ORF">HIV01_003725</name>
</gene>
<comment type="similarity">
    <text evidence="4 7">Belongs to the glucosamine/galactosamine-6-phosphate isomerase family. 6-phosphogluconolactonase subfamily.</text>
</comment>
<dbReference type="NCBIfam" id="TIGR01198">
    <property type="entry name" value="pgl"/>
    <property type="match status" value="1"/>
</dbReference>
<evidence type="ECO:0000256" key="2">
    <source>
        <dbReference type="ARBA" id="ARBA00002681"/>
    </source>
</evidence>
<dbReference type="InterPro" id="IPR037171">
    <property type="entry name" value="NagB/RpiA_transferase-like"/>
</dbReference>
<protein>
    <recommendedName>
        <fullName evidence="6 7">6-phosphogluconolactonase</fullName>
        <shortName evidence="7">6PGL</shortName>
        <ecNumber evidence="5 7">3.1.1.31</ecNumber>
    </recommendedName>
</protein>
<comment type="function">
    <text evidence="2 7">Hydrolysis of 6-phosphogluconolactone to 6-phosphogluconate.</text>
</comment>
<dbReference type="RefSeq" id="WP_200605005.1">
    <property type="nucleotide sequence ID" value="NZ_CP071517.1"/>
</dbReference>
<organism evidence="10 11">
    <name type="scientific">Lysobacter arenosi</name>
    <dbReference type="NCBI Taxonomy" id="2795387"/>
    <lineage>
        <taxon>Bacteria</taxon>
        <taxon>Pseudomonadati</taxon>
        <taxon>Pseudomonadota</taxon>
        <taxon>Gammaproteobacteria</taxon>
        <taxon>Lysobacterales</taxon>
        <taxon>Lysobacteraceae</taxon>
        <taxon>Lysobacter</taxon>
    </lineage>
</organism>
<dbReference type="CDD" id="cd01400">
    <property type="entry name" value="6PGL"/>
    <property type="match status" value="1"/>
</dbReference>
<dbReference type="GO" id="GO:0017057">
    <property type="term" value="F:6-phosphogluconolactonase activity"/>
    <property type="evidence" value="ECO:0007669"/>
    <property type="project" value="UniProtKB-EC"/>
</dbReference>
<dbReference type="EMBL" id="CP071517">
    <property type="protein sequence ID" value="QSX75650.1"/>
    <property type="molecule type" value="Genomic_DNA"/>
</dbReference>
<comment type="pathway">
    <text evidence="3 7">Carbohydrate degradation; pentose phosphate pathway; D-ribulose 5-phosphate from D-glucose 6-phosphate (oxidative stage): step 2/3.</text>
</comment>
<sequence length="250" mass="27274">MAAERSHEPATAATHSQPRHDLHVHANHDVWTWAVAVAVAAELRRELTTQSRVRLLLSGGITPAPVYRALSKAPLDWDRVNVGLVDERWLQPQDLDSNAHLVRTNLLQHQAAAAHFEPMTRAGRSIEEVIAGANAFAKVQACVAVLGMGEDGHIASLFPGMGDLERVLASRNDYVAVDATGCPGARQWPRRISLTPRGMARIPARLLLIQGARKRDVLMQALADGNPARWPVLTALDSIHGTPLQVHWCA</sequence>
<feature type="domain" description="Glucosamine/galactosamine-6-phosphate isomerase" evidence="9">
    <location>
        <begin position="34"/>
        <end position="235"/>
    </location>
</feature>
<evidence type="ECO:0000256" key="1">
    <source>
        <dbReference type="ARBA" id="ARBA00000832"/>
    </source>
</evidence>
<dbReference type="InterPro" id="IPR039104">
    <property type="entry name" value="6PGL"/>
</dbReference>